<feature type="region of interest" description="Disordered" evidence="2">
    <location>
        <begin position="1"/>
        <end position="22"/>
    </location>
</feature>
<evidence type="ECO:0000256" key="1">
    <source>
        <dbReference type="SAM" id="Coils"/>
    </source>
</evidence>
<dbReference type="InParanoid" id="H2YEP8"/>
<feature type="compositionally biased region" description="Low complexity" evidence="2">
    <location>
        <begin position="148"/>
        <end position="159"/>
    </location>
</feature>
<evidence type="ECO:0000313" key="3">
    <source>
        <dbReference type="Ensembl" id="ENSCSAVP00000003796.1"/>
    </source>
</evidence>
<accession>H2YEP8</accession>
<keyword evidence="4" id="KW-1185">Reference proteome</keyword>
<sequence>MAPQRQNRSPKPSAKESAAALSRELEKNSIDGLVKSIQDSEVDIHGVNRRVTLRRKMTVLSRDPKKNERMLRVRALKRELKAKEQELAYFNELLTLPKLTSDIIHDWLHQQPSLVAEIGTIRRMSEKRRPTIITQPSDGVGEQTNQDNSPNTNNNNSRITRNRPRSRALVDYNSNHNNNARHFPASRVMSSPPSVTSPPSNVTSSPSKTKPSPHKRRSLVAQTRRINDRSNPKPYLETDL</sequence>
<dbReference type="STRING" id="51511.ENSCSAVP00000003796"/>
<feature type="compositionally biased region" description="Polar residues" evidence="2">
    <location>
        <begin position="132"/>
        <end position="147"/>
    </location>
</feature>
<dbReference type="Ensembl" id="ENSCSAVT00000003853.1">
    <property type="protein sequence ID" value="ENSCSAVP00000003796.1"/>
    <property type="gene ID" value="ENSCSAVG00000002245.1"/>
</dbReference>
<feature type="region of interest" description="Disordered" evidence="2">
    <location>
        <begin position="126"/>
        <end position="240"/>
    </location>
</feature>
<protein>
    <submittedName>
        <fullName evidence="3">Uncharacterized protein</fullName>
    </submittedName>
</protein>
<reference evidence="4" key="1">
    <citation type="submission" date="2003-08" db="EMBL/GenBank/DDBJ databases">
        <authorList>
            <person name="Birren B."/>
            <person name="Nusbaum C."/>
            <person name="Abebe A."/>
            <person name="Abouelleil A."/>
            <person name="Adekoya E."/>
            <person name="Ait-zahra M."/>
            <person name="Allen N."/>
            <person name="Allen T."/>
            <person name="An P."/>
            <person name="Anderson M."/>
            <person name="Anderson S."/>
            <person name="Arachchi H."/>
            <person name="Armbruster J."/>
            <person name="Bachantsang P."/>
            <person name="Baldwin J."/>
            <person name="Barry A."/>
            <person name="Bayul T."/>
            <person name="Blitshsteyn B."/>
            <person name="Bloom T."/>
            <person name="Blye J."/>
            <person name="Boguslavskiy L."/>
            <person name="Borowsky M."/>
            <person name="Boukhgalter B."/>
            <person name="Brunache A."/>
            <person name="Butler J."/>
            <person name="Calixte N."/>
            <person name="Calvo S."/>
            <person name="Camarata J."/>
            <person name="Campo K."/>
            <person name="Chang J."/>
            <person name="Cheshatsang Y."/>
            <person name="Citroen M."/>
            <person name="Collymore A."/>
            <person name="Considine T."/>
            <person name="Cook A."/>
            <person name="Cooke P."/>
            <person name="Corum B."/>
            <person name="Cuomo C."/>
            <person name="David R."/>
            <person name="Dawoe T."/>
            <person name="Degray S."/>
            <person name="Dodge S."/>
            <person name="Dooley K."/>
            <person name="Dorje P."/>
            <person name="Dorjee K."/>
            <person name="Dorris L."/>
            <person name="Duffey N."/>
            <person name="Dupes A."/>
            <person name="Elkins T."/>
            <person name="Engels R."/>
            <person name="Erickson J."/>
            <person name="Farina A."/>
            <person name="Faro S."/>
            <person name="Ferreira P."/>
            <person name="Fischer H."/>
            <person name="Fitzgerald M."/>
            <person name="Foley K."/>
            <person name="Gage D."/>
            <person name="Galagan J."/>
            <person name="Gearin G."/>
            <person name="Gnerre S."/>
            <person name="Gnirke A."/>
            <person name="Goyette A."/>
            <person name="Graham J."/>
            <person name="Grandbois E."/>
            <person name="Gyaltsen K."/>
            <person name="Hafez N."/>
            <person name="Hagopian D."/>
            <person name="Hagos B."/>
            <person name="Hall J."/>
            <person name="Hatcher B."/>
            <person name="Heller A."/>
            <person name="Higgins H."/>
            <person name="Honan T."/>
            <person name="Horn A."/>
            <person name="Houde N."/>
            <person name="Hughes L."/>
            <person name="Hulme W."/>
            <person name="Husby E."/>
            <person name="Iliev I."/>
            <person name="Jaffe D."/>
            <person name="Jones C."/>
            <person name="Kamal M."/>
            <person name="Kamat A."/>
            <person name="Kamvysselis M."/>
            <person name="Karlsson E."/>
            <person name="Kells C."/>
            <person name="Kieu A."/>
            <person name="Kisner P."/>
            <person name="Kodira C."/>
            <person name="Kulbokas E."/>
            <person name="Labutti K."/>
            <person name="Lama D."/>
            <person name="Landers T."/>
            <person name="Leger J."/>
            <person name="Levine S."/>
            <person name="Lewis D."/>
            <person name="Lewis T."/>
            <person name="Lindblad-toh K."/>
            <person name="Liu X."/>
            <person name="Lokyitsang T."/>
            <person name="Lokyitsang Y."/>
            <person name="Lucien O."/>
            <person name="Lui A."/>
            <person name="Ma L.J."/>
            <person name="Mabbitt R."/>
            <person name="Macdonald J."/>
            <person name="Maclean C."/>
            <person name="Major J."/>
            <person name="Manning J."/>
            <person name="Marabella R."/>
            <person name="Maru K."/>
            <person name="Matthews C."/>
            <person name="Mauceli E."/>
            <person name="Mccarthy M."/>
            <person name="Mcdonough S."/>
            <person name="Mcghee T."/>
            <person name="Meldrim J."/>
            <person name="Meneus L."/>
            <person name="Mesirov J."/>
            <person name="Mihalev A."/>
            <person name="Mihova T."/>
            <person name="Mikkelsen T."/>
            <person name="Mlenga V."/>
            <person name="Moru K."/>
            <person name="Mozes J."/>
            <person name="Mulrain L."/>
            <person name="Munson G."/>
            <person name="Naylor J."/>
            <person name="Newes C."/>
            <person name="Nguyen C."/>
            <person name="Nguyen N."/>
            <person name="Nguyen T."/>
            <person name="Nicol R."/>
            <person name="Nielsen C."/>
            <person name="Nizzari M."/>
            <person name="Norbu C."/>
            <person name="Norbu N."/>
            <person name="O'donnell P."/>
            <person name="Okoawo O."/>
            <person name="O'leary S."/>
            <person name="Omotosho B."/>
            <person name="O'neill K."/>
            <person name="Osman S."/>
            <person name="Parker S."/>
            <person name="Perrin D."/>
            <person name="Phunkhang P."/>
            <person name="Piqani B."/>
            <person name="Purcell S."/>
            <person name="Rachupka T."/>
            <person name="Ramasamy U."/>
            <person name="Rameau R."/>
            <person name="Ray V."/>
            <person name="Raymond C."/>
            <person name="Retta R."/>
            <person name="Richardson S."/>
            <person name="Rise C."/>
            <person name="Rodriguez J."/>
            <person name="Rogers J."/>
            <person name="Rogov P."/>
            <person name="Rutman M."/>
            <person name="Schupbach R."/>
            <person name="Seaman C."/>
            <person name="Settipalli S."/>
            <person name="Sharpe T."/>
            <person name="Sheridan J."/>
            <person name="Sherpa N."/>
            <person name="Shi J."/>
            <person name="Smirnov S."/>
            <person name="Smith C."/>
            <person name="Sougnez C."/>
            <person name="Spencer B."/>
            <person name="Stalker J."/>
            <person name="Stange-thomann N."/>
            <person name="Stavropoulos S."/>
            <person name="Stetson K."/>
            <person name="Stone C."/>
            <person name="Stone S."/>
            <person name="Stubbs M."/>
            <person name="Talamas J."/>
            <person name="Tchuinga P."/>
            <person name="Tenzing P."/>
            <person name="Tesfaye S."/>
            <person name="Theodore J."/>
            <person name="Thoulutsang Y."/>
            <person name="Topham K."/>
            <person name="Towey S."/>
            <person name="Tsamla T."/>
            <person name="Tsomo N."/>
            <person name="Vallee D."/>
            <person name="Vassiliev H."/>
            <person name="Venkataraman V."/>
            <person name="Vinson J."/>
            <person name="Vo A."/>
            <person name="Wade C."/>
            <person name="Wang S."/>
            <person name="Wangchuk T."/>
            <person name="Wangdi T."/>
            <person name="Whittaker C."/>
            <person name="Wilkinson J."/>
            <person name="Wu Y."/>
            <person name="Wyman D."/>
            <person name="Yadav S."/>
            <person name="Yang S."/>
            <person name="Yang X."/>
            <person name="Yeager S."/>
            <person name="Yee E."/>
            <person name="Young G."/>
            <person name="Zainoun J."/>
            <person name="Zembeck L."/>
            <person name="Zimmer A."/>
            <person name="Zody M."/>
            <person name="Lander E."/>
        </authorList>
    </citation>
    <scope>NUCLEOTIDE SEQUENCE [LARGE SCALE GENOMIC DNA]</scope>
</reference>
<proteinExistence type="predicted"/>
<name>H2YEP8_CIOSA</name>
<dbReference type="AlphaFoldDB" id="H2YEP8"/>
<feature type="coiled-coil region" evidence="1">
    <location>
        <begin position="66"/>
        <end position="93"/>
    </location>
</feature>
<feature type="compositionally biased region" description="Low complexity" evidence="2">
    <location>
        <begin position="186"/>
        <end position="210"/>
    </location>
</feature>
<reference evidence="3" key="3">
    <citation type="submission" date="2025-09" db="UniProtKB">
        <authorList>
            <consortium name="Ensembl"/>
        </authorList>
    </citation>
    <scope>IDENTIFICATION</scope>
</reference>
<evidence type="ECO:0000256" key="2">
    <source>
        <dbReference type="SAM" id="MobiDB-lite"/>
    </source>
</evidence>
<keyword evidence="1" id="KW-0175">Coiled coil</keyword>
<dbReference type="Proteomes" id="UP000007875">
    <property type="component" value="Unassembled WGS sequence"/>
</dbReference>
<organism evidence="3 4">
    <name type="scientific">Ciona savignyi</name>
    <name type="common">Pacific transparent sea squirt</name>
    <dbReference type="NCBI Taxonomy" id="51511"/>
    <lineage>
        <taxon>Eukaryota</taxon>
        <taxon>Metazoa</taxon>
        <taxon>Chordata</taxon>
        <taxon>Tunicata</taxon>
        <taxon>Ascidiacea</taxon>
        <taxon>Phlebobranchia</taxon>
        <taxon>Cionidae</taxon>
        <taxon>Ciona</taxon>
    </lineage>
</organism>
<feature type="compositionally biased region" description="Low complexity" evidence="2">
    <location>
        <begin position="9"/>
        <end position="22"/>
    </location>
</feature>
<reference evidence="3" key="2">
    <citation type="submission" date="2025-08" db="UniProtKB">
        <authorList>
            <consortium name="Ensembl"/>
        </authorList>
    </citation>
    <scope>IDENTIFICATION</scope>
</reference>
<evidence type="ECO:0000313" key="4">
    <source>
        <dbReference type="Proteomes" id="UP000007875"/>
    </source>
</evidence>
<dbReference type="HOGENOM" id="CLU_1156043_0_0_1"/>